<accession>A0ABD5ZRM3</accession>
<dbReference type="RefSeq" id="WP_276234291.1">
    <property type="nucleotide sequence ID" value="NZ_CP119802.1"/>
</dbReference>
<dbReference type="Gene3D" id="3.40.50.300">
    <property type="entry name" value="P-loop containing nucleotide triphosphate hydrolases"/>
    <property type="match status" value="1"/>
</dbReference>
<dbReference type="Proteomes" id="UP001596398">
    <property type="component" value="Unassembled WGS sequence"/>
</dbReference>
<organism evidence="1 2">
    <name type="scientific">Halosegnis marinus</name>
    <dbReference type="NCBI Taxonomy" id="3034023"/>
    <lineage>
        <taxon>Archaea</taxon>
        <taxon>Methanobacteriati</taxon>
        <taxon>Methanobacteriota</taxon>
        <taxon>Stenosarchaea group</taxon>
        <taxon>Halobacteria</taxon>
        <taxon>Halobacteriales</taxon>
        <taxon>Natronomonadaceae</taxon>
        <taxon>Halosegnis</taxon>
    </lineage>
</organism>
<name>A0ABD5ZRM3_9EURY</name>
<evidence type="ECO:0000313" key="1">
    <source>
        <dbReference type="EMBL" id="MFC7236140.1"/>
    </source>
</evidence>
<reference evidence="1 2" key="1">
    <citation type="journal article" date="2019" name="Int. J. Syst. Evol. Microbiol.">
        <title>The Global Catalogue of Microorganisms (GCM) 10K type strain sequencing project: providing services to taxonomists for standard genome sequencing and annotation.</title>
        <authorList>
            <consortium name="The Broad Institute Genomics Platform"/>
            <consortium name="The Broad Institute Genome Sequencing Center for Infectious Disease"/>
            <person name="Wu L."/>
            <person name="Ma J."/>
        </authorList>
    </citation>
    <scope>NUCLEOTIDE SEQUENCE [LARGE SCALE GENOMIC DNA]</scope>
    <source>
        <strain evidence="1 2">DT85</strain>
    </source>
</reference>
<dbReference type="EMBL" id="JBHTAP010000001">
    <property type="protein sequence ID" value="MFC7236140.1"/>
    <property type="molecule type" value="Genomic_DNA"/>
</dbReference>
<dbReference type="Pfam" id="PF13671">
    <property type="entry name" value="AAA_33"/>
    <property type="match status" value="1"/>
</dbReference>
<dbReference type="SUPFAM" id="SSF52540">
    <property type="entry name" value="P-loop containing nucleoside triphosphate hydrolases"/>
    <property type="match status" value="1"/>
</dbReference>
<comment type="caution">
    <text evidence="1">The sequence shown here is derived from an EMBL/GenBank/DDBJ whole genome shotgun (WGS) entry which is preliminary data.</text>
</comment>
<gene>
    <name evidence="1" type="ORF">ACFQJ4_12510</name>
</gene>
<dbReference type="InterPro" id="IPR052732">
    <property type="entry name" value="Cell-binding_unc_protein"/>
</dbReference>
<keyword evidence="2" id="KW-1185">Reference proteome</keyword>
<dbReference type="PANTHER" id="PTHR43883">
    <property type="entry name" value="SLR0207 PROTEIN"/>
    <property type="match status" value="1"/>
</dbReference>
<dbReference type="InterPro" id="IPR027417">
    <property type="entry name" value="P-loop_NTPase"/>
</dbReference>
<protein>
    <submittedName>
        <fullName evidence="1">AAA family ATPase</fullName>
    </submittedName>
</protein>
<dbReference type="PANTHER" id="PTHR43883:SF1">
    <property type="entry name" value="GLUCONOKINASE"/>
    <property type="match status" value="1"/>
</dbReference>
<proteinExistence type="predicted"/>
<sequence>MNTPTLVVVCGLPGAGKTTVAEEVADRLDAAMLRTDVVRKELFSDPDYTDAEAEAVYDELFARAADALADGNVVLDATFRTRGFREGARATADRAGADFRLVSVECDDAVARERIRSRTDDESDADIRVYELFRDEYEPVERADLVVDNSGALPETFAQLDGL</sequence>
<evidence type="ECO:0000313" key="2">
    <source>
        <dbReference type="Proteomes" id="UP001596398"/>
    </source>
</evidence>
<dbReference type="AlphaFoldDB" id="A0ABD5ZRM3"/>
<dbReference type="GeneID" id="79267847"/>